<name>A0ACC0DDA1_9PEZI</name>
<keyword evidence="2" id="KW-1185">Reference proteome</keyword>
<comment type="caution">
    <text evidence="1">The sequence shown here is derived from an EMBL/GenBank/DDBJ whole genome shotgun (WGS) entry which is preliminary data.</text>
</comment>
<sequence length="239" mass="25272">MMPRKDPGLPSDDPQDTNVSHQHHHQQSPQPSALLGIPGSSAAHLNHVDQGPENSDTSTVAHSSKKADSSKDDGEDDADEEAGQPKCRCPGRLRVKMAMSAIVTAMDLLFDATDSMDLTSNSLEGTADDLMKFSVSLGGFSGLSEGAADYLTKLSDWLKRHSDITHGHCCELEAAYSDLREVKGELSKLDDCDCAAMTAAAQDAATNATNGSQAGADPGSSKRERGDEDDRSAKKGRSA</sequence>
<protein>
    <submittedName>
        <fullName evidence="1">Uncharacterized protein</fullName>
    </submittedName>
</protein>
<evidence type="ECO:0000313" key="1">
    <source>
        <dbReference type="EMBL" id="KAI6090736.1"/>
    </source>
</evidence>
<accession>A0ACC0DDA1</accession>
<organism evidence="1 2">
    <name type="scientific">Hypoxylon rubiginosum</name>
    <dbReference type="NCBI Taxonomy" id="110542"/>
    <lineage>
        <taxon>Eukaryota</taxon>
        <taxon>Fungi</taxon>
        <taxon>Dikarya</taxon>
        <taxon>Ascomycota</taxon>
        <taxon>Pezizomycotina</taxon>
        <taxon>Sordariomycetes</taxon>
        <taxon>Xylariomycetidae</taxon>
        <taxon>Xylariales</taxon>
        <taxon>Hypoxylaceae</taxon>
        <taxon>Hypoxylon</taxon>
    </lineage>
</organism>
<proteinExistence type="predicted"/>
<gene>
    <name evidence="1" type="ORF">F4821DRAFT_274301</name>
</gene>
<dbReference type="EMBL" id="MU394289">
    <property type="protein sequence ID" value="KAI6090736.1"/>
    <property type="molecule type" value="Genomic_DNA"/>
</dbReference>
<dbReference type="Proteomes" id="UP001497680">
    <property type="component" value="Unassembled WGS sequence"/>
</dbReference>
<evidence type="ECO:0000313" key="2">
    <source>
        <dbReference type="Proteomes" id="UP001497680"/>
    </source>
</evidence>
<reference evidence="1 2" key="1">
    <citation type="journal article" date="2022" name="New Phytol.">
        <title>Ecological generalism drives hyperdiversity of secondary metabolite gene clusters in xylarialean endophytes.</title>
        <authorList>
            <person name="Franco M.E.E."/>
            <person name="Wisecaver J.H."/>
            <person name="Arnold A.E."/>
            <person name="Ju Y.M."/>
            <person name="Slot J.C."/>
            <person name="Ahrendt S."/>
            <person name="Moore L.P."/>
            <person name="Eastman K.E."/>
            <person name="Scott K."/>
            <person name="Konkel Z."/>
            <person name="Mondo S.J."/>
            <person name="Kuo A."/>
            <person name="Hayes R.D."/>
            <person name="Haridas S."/>
            <person name="Andreopoulos B."/>
            <person name="Riley R."/>
            <person name="LaButti K."/>
            <person name="Pangilinan J."/>
            <person name="Lipzen A."/>
            <person name="Amirebrahimi M."/>
            <person name="Yan J."/>
            <person name="Adam C."/>
            <person name="Keymanesh K."/>
            <person name="Ng V."/>
            <person name="Louie K."/>
            <person name="Northen T."/>
            <person name="Drula E."/>
            <person name="Henrissat B."/>
            <person name="Hsieh H.M."/>
            <person name="Youens-Clark K."/>
            <person name="Lutzoni F."/>
            <person name="Miadlikowska J."/>
            <person name="Eastwood D.C."/>
            <person name="Hamelin R.C."/>
            <person name="Grigoriev I.V."/>
            <person name="U'Ren J.M."/>
        </authorList>
    </citation>
    <scope>NUCLEOTIDE SEQUENCE [LARGE SCALE GENOMIC DNA]</scope>
    <source>
        <strain evidence="1 2">ER1909</strain>
    </source>
</reference>